<feature type="transmembrane region" description="Helical" evidence="9">
    <location>
        <begin position="64"/>
        <end position="96"/>
    </location>
</feature>
<feature type="transmembrane region" description="Helical" evidence="9">
    <location>
        <begin position="257"/>
        <end position="279"/>
    </location>
</feature>
<keyword evidence="13" id="KW-1185">Reference proteome</keyword>
<feature type="transmembrane region" description="Helical" evidence="9">
    <location>
        <begin position="12"/>
        <end position="32"/>
    </location>
</feature>
<dbReference type="PROSITE" id="PS50928">
    <property type="entry name" value="ABC_TM1"/>
    <property type="match status" value="1"/>
</dbReference>
<organism evidence="12 13">
    <name type="scientific">Clostridium oceanicum</name>
    <dbReference type="NCBI Taxonomy" id="1543"/>
    <lineage>
        <taxon>Bacteria</taxon>
        <taxon>Bacillati</taxon>
        <taxon>Bacillota</taxon>
        <taxon>Clostridia</taxon>
        <taxon>Eubacteriales</taxon>
        <taxon>Clostridiaceae</taxon>
        <taxon>Clostridium</taxon>
    </lineage>
</organism>
<dbReference type="SUPFAM" id="SSF161098">
    <property type="entry name" value="MetI-like"/>
    <property type="match status" value="1"/>
</dbReference>
<keyword evidence="4 10" id="KW-1003">Cell membrane</keyword>
<gene>
    <name evidence="12" type="primary">pstC_2</name>
    <name evidence="12" type="ORF">GCM10008906_30790</name>
</gene>
<keyword evidence="6 9" id="KW-0812">Transmembrane</keyword>
<dbReference type="NCBIfam" id="TIGR02138">
    <property type="entry name" value="phosphate_pstC"/>
    <property type="match status" value="1"/>
</dbReference>
<feature type="transmembrane region" description="Helical" evidence="9">
    <location>
        <begin position="144"/>
        <end position="163"/>
    </location>
</feature>
<dbReference type="InterPro" id="IPR000515">
    <property type="entry name" value="MetI-like"/>
</dbReference>
<dbReference type="EMBL" id="BAAACG010000013">
    <property type="protein sequence ID" value="GAA0745017.1"/>
    <property type="molecule type" value="Genomic_DNA"/>
</dbReference>
<protein>
    <recommendedName>
        <fullName evidence="10">Phosphate transport system permease protein</fullName>
    </recommendedName>
</protein>
<comment type="caution">
    <text evidence="12">The sequence shown here is derived from an EMBL/GenBank/DDBJ whole genome shotgun (WGS) entry which is preliminary data.</text>
</comment>
<dbReference type="Pfam" id="PF00528">
    <property type="entry name" value="BPD_transp_1"/>
    <property type="match status" value="1"/>
</dbReference>
<keyword evidence="3 9" id="KW-0813">Transport</keyword>
<evidence type="ECO:0000256" key="6">
    <source>
        <dbReference type="ARBA" id="ARBA00022692"/>
    </source>
</evidence>
<evidence type="ECO:0000313" key="12">
    <source>
        <dbReference type="EMBL" id="GAA0745017.1"/>
    </source>
</evidence>
<sequence length="287" mass="31815">MKRKEEKIFFVVVKSIAFLSVAILCLILLFILKESLPIFKNTSLFNFILNNSWNVLEDSSNFSIFNFIVGTFYVTFVAVIIAMPIGVCCSIFLSNIAPSGVRKILKPFIDMLSGIPSVVYGFIGLSVLVKFFEDKFSMSQGECVLSAGIILAIMILPFIISNCTDTMIKVYNKYYMYSKALGVSKWYMLNNLVIRASKKAILASTILAVGRGMGETMAVMMVMGNSPIFPKLLGKGETIPSLIALEMGSSQVGSMHYHALFASGFVLMIILLIINTLFYKIKKSIDI</sequence>
<evidence type="ECO:0000256" key="3">
    <source>
        <dbReference type="ARBA" id="ARBA00022448"/>
    </source>
</evidence>
<accession>A0ABN1JRX5</accession>
<evidence type="ECO:0000256" key="4">
    <source>
        <dbReference type="ARBA" id="ARBA00022475"/>
    </source>
</evidence>
<keyword evidence="7 9" id="KW-1133">Transmembrane helix</keyword>
<keyword evidence="8 9" id="KW-0472">Membrane</keyword>
<dbReference type="Gene3D" id="1.10.3720.10">
    <property type="entry name" value="MetI-like"/>
    <property type="match status" value="1"/>
</dbReference>
<feature type="transmembrane region" description="Helical" evidence="9">
    <location>
        <begin position="200"/>
        <end position="223"/>
    </location>
</feature>
<evidence type="ECO:0000256" key="7">
    <source>
        <dbReference type="ARBA" id="ARBA00022989"/>
    </source>
</evidence>
<evidence type="ECO:0000256" key="1">
    <source>
        <dbReference type="ARBA" id="ARBA00004651"/>
    </source>
</evidence>
<comment type="similarity">
    <text evidence="2 10">Belongs to the binding-protein-dependent transport system permease family. CysTW subfamily.</text>
</comment>
<dbReference type="Proteomes" id="UP001501510">
    <property type="component" value="Unassembled WGS sequence"/>
</dbReference>
<comment type="function">
    <text evidence="10">Part of the binding-protein-dependent transport system for phosphate; probably responsible for the translocation of the substrate across the membrane.</text>
</comment>
<keyword evidence="5 10" id="KW-0592">Phosphate transport</keyword>
<feature type="domain" description="ABC transmembrane type-1" evidence="11">
    <location>
        <begin position="68"/>
        <end position="278"/>
    </location>
</feature>
<evidence type="ECO:0000256" key="8">
    <source>
        <dbReference type="ARBA" id="ARBA00023136"/>
    </source>
</evidence>
<dbReference type="CDD" id="cd06261">
    <property type="entry name" value="TM_PBP2"/>
    <property type="match status" value="1"/>
</dbReference>
<dbReference type="PANTHER" id="PTHR30425:SF1">
    <property type="entry name" value="PHOSPHATE TRANSPORT SYSTEM PERMEASE PROTEIN PSTC"/>
    <property type="match status" value="1"/>
</dbReference>
<comment type="subcellular location">
    <subcellularLocation>
        <location evidence="1 9">Cell membrane</location>
        <topology evidence="1 9">Multi-pass membrane protein</topology>
    </subcellularLocation>
</comment>
<dbReference type="InterPro" id="IPR051124">
    <property type="entry name" value="Phosphate_Transport_Permease"/>
</dbReference>
<evidence type="ECO:0000256" key="10">
    <source>
        <dbReference type="RuleBase" id="RU363054"/>
    </source>
</evidence>
<reference evidence="12 13" key="1">
    <citation type="journal article" date="2019" name="Int. J. Syst. Evol. Microbiol.">
        <title>The Global Catalogue of Microorganisms (GCM) 10K type strain sequencing project: providing services to taxonomists for standard genome sequencing and annotation.</title>
        <authorList>
            <consortium name="The Broad Institute Genomics Platform"/>
            <consortium name="The Broad Institute Genome Sequencing Center for Infectious Disease"/>
            <person name="Wu L."/>
            <person name="Ma J."/>
        </authorList>
    </citation>
    <scope>NUCLEOTIDE SEQUENCE [LARGE SCALE GENOMIC DNA]</scope>
    <source>
        <strain evidence="12 13">JCM 1407</strain>
    </source>
</reference>
<evidence type="ECO:0000256" key="5">
    <source>
        <dbReference type="ARBA" id="ARBA00022592"/>
    </source>
</evidence>
<dbReference type="PANTHER" id="PTHR30425">
    <property type="entry name" value="PHOSPHATE TRANSPORT SYSTEM PERMEASE PROTEIN PST"/>
    <property type="match status" value="1"/>
</dbReference>
<dbReference type="InterPro" id="IPR011864">
    <property type="entry name" value="Phosphate_PstC"/>
</dbReference>
<evidence type="ECO:0000259" key="11">
    <source>
        <dbReference type="PROSITE" id="PS50928"/>
    </source>
</evidence>
<proteinExistence type="inferred from homology"/>
<evidence type="ECO:0000256" key="2">
    <source>
        <dbReference type="ARBA" id="ARBA00007069"/>
    </source>
</evidence>
<evidence type="ECO:0000313" key="13">
    <source>
        <dbReference type="Proteomes" id="UP001501510"/>
    </source>
</evidence>
<name>A0ABN1JRX5_9CLOT</name>
<dbReference type="RefSeq" id="WP_343762931.1">
    <property type="nucleotide sequence ID" value="NZ_BAAACG010000013.1"/>
</dbReference>
<feature type="transmembrane region" description="Helical" evidence="9">
    <location>
        <begin position="108"/>
        <end position="132"/>
    </location>
</feature>
<evidence type="ECO:0000256" key="9">
    <source>
        <dbReference type="RuleBase" id="RU363032"/>
    </source>
</evidence>
<dbReference type="InterPro" id="IPR035906">
    <property type="entry name" value="MetI-like_sf"/>
</dbReference>